<protein>
    <submittedName>
        <fullName evidence="1">Uncharacterized protein</fullName>
    </submittedName>
</protein>
<keyword evidence="2" id="KW-1185">Reference proteome</keyword>
<organism evidence="1 2">
    <name type="scientific">Colocasia esculenta</name>
    <name type="common">Wild taro</name>
    <name type="synonym">Arum esculentum</name>
    <dbReference type="NCBI Taxonomy" id="4460"/>
    <lineage>
        <taxon>Eukaryota</taxon>
        <taxon>Viridiplantae</taxon>
        <taxon>Streptophyta</taxon>
        <taxon>Embryophyta</taxon>
        <taxon>Tracheophyta</taxon>
        <taxon>Spermatophyta</taxon>
        <taxon>Magnoliopsida</taxon>
        <taxon>Liliopsida</taxon>
        <taxon>Araceae</taxon>
        <taxon>Aroideae</taxon>
        <taxon>Colocasieae</taxon>
        <taxon>Colocasia</taxon>
    </lineage>
</organism>
<accession>A0A843VQX0</accession>
<dbReference type="AlphaFoldDB" id="A0A843VQX0"/>
<gene>
    <name evidence="1" type="ORF">Taro_031772</name>
</gene>
<reference evidence="1" key="1">
    <citation type="submission" date="2017-07" db="EMBL/GenBank/DDBJ databases">
        <title>Taro Niue Genome Assembly and Annotation.</title>
        <authorList>
            <person name="Atibalentja N."/>
            <person name="Keating K."/>
            <person name="Fields C.J."/>
        </authorList>
    </citation>
    <scope>NUCLEOTIDE SEQUENCE</scope>
    <source>
        <strain evidence="1">Niue_2</strain>
        <tissue evidence="1">Leaf</tissue>
    </source>
</reference>
<evidence type="ECO:0000313" key="2">
    <source>
        <dbReference type="Proteomes" id="UP000652761"/>
    </source>
</evidence>
<comment type="caution">
    <text evidence="1">The sequence shown here is derived from an EMBL/GenBank/DDBJ whole genome shotgun (WGS) entry which is preliminary data.</text>
</comment>
<evidence type="ECO:0000313" key="1">
    <source>
        <dbReference type="EMBL" id="MQL99058.1"/>
    </source>
</evidence>
<sequence>MALAPRVLGFSQPASEHYSVAKHPRILAAVSKHCPTRQLLLKPAITKAPEHRAASTPSTLRVSKDPLAQATPGYQVPSSGLSYRTADLAYRAGYLLGTFRSGESKQPFAPSRQL</sequence>
<proteinExistence type="predicted"/>
<name>A0A843VQX0_COLES</name>
<dbReference type="Proteomes" id="UP000652761">
    <property type="component" value="Unassembled WGS sequence"/>
</dbReference>
<dbReference type="EMBL" id="NMUH01002287">
    <property type="protein sequence ID" value="MQL99058.1"/>
    <property type="molecule type" value="Genomic_DNA"/>
</dbReference>